<protein>
    <submittedName>
        <fullName evidence="1">Uncharacterized protein</fullName>
    </submittedName>
</protein>
<evidence type="ECO:0000313" key="1">
    <source>
        <dbReference type="EMBL" id="CAH3878605.1"/>
    </source>
</evidence>
<gene>
    <name evidence="1" type="ORF">PIBRA_LOCUS642</name>
</gene>
<accession>A0A9P0SQZ3</accession>
<comment type="caution">
    <text evidence="1">The sequence shown here is derived from an EMBL/GenBank/DDBJ whole genome shotgun (WGS) entry which is preliminary data.</text>
</comment>
<sequence>MSESTFGQCHSTRVLQMSCVQGAFAISCDYDEGSDASAGGRRRVPSRGPLRCVARKRPSEPATCIRECTHPSAGHRLAHIIYIY</sequence>
<name>A0A9P0SQZ3_PIEBR</name>
<evidence type="ECO:0000313" key="2">
    <source>
        <dbReference type="Proteomes" id="UP001152562"/>
    </source>
</evidence>
<dbReference type="Proteomes" id="UP001152562">
    <property type="component" value="Unassembled WGS sequence"/>
</dbReference>
<organism evidence="1 2">
    <name type="scientific">Pieris brassicae</name>
    <name type="common">White butterfly</name>
    <name type="synonym">Large white butterfly</name>
    <dbReference type="NCBI Taxonomy" id="7116"/>
    <lineage>
        <taxon>Eukaryota</taxon>
        <taxon>Metazoa</taxon>
        <taxon>Ecdysozoa</taxon>
        <taxon>Arthropoda</taxon>
        <taxon>Hexapoda</taxon>
        <taxon>Insecta</taxon>
        <taxon>Pterygota</taxon>
        <taxon>Neoptera</taxon>
        <taxon>Endopterygota</taxon>
        <taxon>Lepidoptera</taxon>
        <taxon>Glossata</taxon>
        <taxon>Ditrysia</taxon>
        <taxon>Papilionoidea</taxon>
        <taxon>Pieridae</taxon>
        <taxon>Pierinae</taxon>
        <taxon>Pieris</taxon>
    </lineage>
</organism>
<dbReference type="EMBL" id="CALOZG010000001">
    <property type="protein sequence ID" value="CAH3878605.1"/>
    <property type="molecule type" value="Genomic_DNA"/>
</dbReference>
<dbReference type="AlphaFoldDB" id="A0A9P0SQZ3"/>
<keyword evidence="2" id="KW-1185">Reference proteome</keyword>
<proteinExistence type="predicted"/>
<reference evidence="1" key="1">
    <citation type="submission" date="2022-05" db="EMBL/GenBank/DDBJ databases">
        <authorList>
            <person name="Okamura Y."/>
        </authorList>
    </citation>
    <scope>NUCLEOTIDE SEQUENCE</scope>
</reference>